<name>A0A3E0DKK4_9GAMM</name>
<dbReference type="InterPro" id="IPR050744">
    <property type="entry name" value="AI-2_Isomerase_LsrG"/>
</dbReference>
<gene>
    <name evidence="2" type="ORF">DFP81_10687</name>
</gene>
<feature type="domain" description="ABM" evidence="1">
    <location>
        <begin position="3"/>
        <end position="91"/>
    </location>
</feature>
<reference evidence="2 3" key="1">
    <citation type="submission" date="2018-08" db="EMBL/GenBank/DDBJ databases">
        <title>Genomic Encyclopedia of Type Strains, Phase III (KMG-III): the genomes of soil and plant-associated and newly described type strains.</title>
        <authorList>
            <person name="Whitman W."/>
        </authorList>
    </citation>
    <scope>NUCLEOTIDE SEQUENCE [LARGE SCALE GENOMIC DNA]</scope>
    <source>
        <strain evidence="2 3">CECT 7375</strain>
    </source>
</reference>
<evidence type="ECO:0000313" key="3">
    <source>
        <dbReference type="Proteomes" id="UP000256542"/>
    </source>
</evidence>
<dbReference type="GO" id="GO:0004497">
    <property type="term" value="F:monooxygenase activity"/>
    <property type="evidence" value="ECO:0007669"/>
    <property type="project" value="UniProtKB-KW"/>
</dbReference>
<evidence type="ECO:0000259" key="1">
    <source>
        <dbReference type="PROSITE" id="PS51725"/>
    </source>
</evidence>
<keyword evidence="3" id="KW-1185">Reference proteome</keyword>
<dbReference type="InterPro" id="IPR007138">
    <property type="entry name" value="ABM_dom"/>
</dbReference>
<dbReference type="RefSeq" id="WP_115897711.1">
    <property type="nucleotide sequence ID" value="NZ_QUNG01000006.1"/>
</dbReference>
<accession>A0A3E0DKK4</accession>
<dbReference type="Pfam" id="PF03992">
    <property type="entry name" value="ABM"/>
    <property type="match status" value="2"/>
</dbReference>
<dbReference type="PROSITE" id="PS51725">
    <property type="entry name" value="ABM"/>
    <property type="match status" value="1"/>
</dbReference>
<protein>
    <submittedName>
        <fullName evidence="2">Quinol monooxygenase YgiN</fullName>
    </submittedName>
</protein>
<dbReference type="InterPro" id="IPR011008">
    <property type="entry name" value="Dimeric_a/b-barrel"/>
</dbReference>
<keyword evidence="2" id="KW-0560">Oxidoreductase</keyword>
<proteinExistence type="predicted"/>
<dbReference type="AlphaFoldDB" id="A0A3E0DKK4"/>
<dbReference type="PANTHER" id="PTHR33336:SF3">
    <property type="entry name" value="ABM DOMAIN-CONTAINING PROTEIN"/>
    <property type="match status" value="1"/>
</dbReference>
<dbReference type="EMBL" id="QUNG01000006">
    <property type="protein sequence ID" value="REG83227.1"/>
    <property type="molecule type" value="Genomic_DNA"/>
</dbReference>
<dbReference type="Proteomes" id="UP000256542">
    <property type="component" value="Unassembled WGS sequence"/>
</dbReference>
<comment type="caution">
    <text evidence="2">The sequence shown here is derived from an EMBL/GenBank/DDBJ whole genome shotgun (WGS) entry which is preliminary data.</text>
</comment>
<dbReference type="OrthoDB" id="9812192at2"/>
<dbReference type="Gene3D" id="3.30.70.100">
    <property type="match status" value="1"/>
</dbReference>
<keyword evidence="2" id="KW-0503">Monooxygenase</keyword>
<dbReference type="SUPFAM" id="SSF54909">
    <property type="entry name" value="Dimeric alpha+beta barrel"/>
    <property type="match status" value="2"/>
</dbReference>
<evidence type="ECO:0000313" key="2">
    <source>
        <dbReference type="EMBL" id="REG83227.1"/>
    </source>
</evidence>
<dbReference type="PANTHER" id="PTHR33336">
    <property type="entry name" value="QUINOL MONOOXYGENASE YGIN-RELATED"/>
    <property type="match status" value="1"/>
</dbReference>
<sequence>MAISKIIKFTIKPDYTETFKTALIENRNGAVSEPGCLAMRLYTDNQNPNIFFVYERWLDDSAFIFHTTQAHTQRMLALFDDALAAPIDSIDLNDTQPAPIALKTADKEDPLFNIIFIFKIKAGMQARFVAQFEEHIKHTRQEEGCMLFDLYTVDNDDQTLVVYEHWRKESDVWDIHFQQPYAKVTGALMEEGVIGDMEQYMNFVSQIA</sequence>
<organism evidence="2 3">
    <name type="scientific">Marinomonas pollencensis</name>
    <dbReference type="NCBI Taxonomy" id="491954"/>
    <lineage>
        <taxon>Bacteria</taxon>
        <taxon>Pseudomonadati</taxon>
        <taxon>Pseudomonadota</taxon>
        <taxon>Gammaproteobacteria</taxon>
        <taxon>Oceanospirillales</taxon>
        <taxon>Oceanospirillaceae</taxon>
        <taxon>Marinomonas</taxon>
    </lineage>
</organism>